<feature type="domain" description="RRM" evidence="3">
    <location>
        <begin position="15"/>
        <end position="93"/>
    </location>
</feature>
<dbReference type="InterPro" id="IPR052462">
    <property type="entry name" value="SLIRP/GR-RBP-like"/>
</dbReference>
<evidence type="ECO:0000256" key="2">
    <source>
        <dbReference type="SAM" id="MobiDB-lite"/>
    </source>
</evidence>
<name>A0ABT5DUI2_9BACT</name>
<protein>
    <submittedName>
        <fullName evidence="4">RNA-binding protein</fullName>
    </submittedName>
</protein>
<keyword evidence="5" id="KW-1185">Reference proteome</keyword>
<accession>A0ABT5DUI2</accession>
<dbReference type="PANTHER" id="PTHR48027">
    <property type="entry name" value="HETEROGENEOUS NUCLEAR RIBONUCLEOPROTEIN 87F-RELATED"/>
    <property type="match status" value="1"/>
</dbReference>
<dbReference type="EMBL" id="JAQNDL010000001">
    <property type="protein sequence ID" value="MDC0716788.1"/>
    <property type="molecule type" value="Genomic_DNA"/>
</dbReference>
<proteinExistence type="predicted"/>
<evidence type="ECO:0000259" key="3">
    <source>
        <dbReference type="PROSITE" id="PS50102"/>
    </source>
</evidence>
<dbReference type="InterPro" id="IPR000504">
    <property type="entry name" value="RRM_dom"/>
</dbReference>
<dbReference type="InterPro" id="IPR035979">
    <property type="entry name" value="RBD_domain_sf"/>
</dbReference>
<dbReference type="SMART" id="SM00360">
    <property type="entry name" value="RRM"/>
    <property type="match status" value="1"/>
</dbReference>
<dbReference type="CDD" id="cd21608">
    <property type="entry name" value="RRM2_NsCP33_like"/>
    <property type="match status" value="1"/>
</dbReference>
<dbReference type="InterPro" id="IPR012677">
    <property type="entry name" value="Nucleotide-bd_a/b_plait_sf"/>
</dbReference>
<feature type="compositionally biased region" description="Basic and acidic residues" evidence="2">
    <location>
        <begin position="90"/>
        <end position="99"/>
    </location>
</feature>
<sequence>MRRRAHAQSEERMARKLFVGGLSWNTTDEGLRAAFANFGAVTEAKVVTDRETGRSRGFGFVAFQDPADTEAAMQAMDGATLDMRQIRVSVAEDKPRGPRLDGPPRPGDGPRPGGPGRSFNDRGGPDSRPLPPREGSPGDRGFGSRPPGPPNDRGFGSRPPGPPAGPGRPSRNFDSGPSHDRGGPPARGFVAAPPPEPPPAEGRGRKDRDRDRDRDRDESDGPKKRAGRGRRRHEEGDGDLDLD</sequence>
<gene>
    <name evidence="4" type="ORF">POL25_07785</name>
</gene>
<keyword evidence="1" id="KW-0694">RNA-binding</keyword>
<dbReference type="Pfam" id="PF00076">
    <property type="entry name" value="RRM_1"/>
    <property type="match status" value="1"/>
</dbReference>
<dbReference type="InterPro" id="IPR048289">
    <property type="entry name" value="RRM2_NsCP33-like"/>
</dbReference>
<feature type="compositionally biased region" description="Basic and acidic residues" evidence="2">
    <location>
        <begin position="202"/>
        <end position="223"/>
    </location>
</feature>
<dbReference type="RefSeq" id="WP_272085278.1">
    <property type="nucleotide sequence ID" value="NZ_JAQNDL010000001.1"/>
</dbReference>
<evidence type="ECO:0000256" key="1">
    <source>
        <dbReference type="ARBA" id="ARBA00022884"/>
    </source>
</evidence>
<feature type="compositionally biased region" description="Pro residues" evidence="2">
    <location>
        <begin position="101"/>
        <end position="113"/>
    </location>
</feature>
<feature type="region of interest" description="Disordered" evidence="2">
    <location>
        <begin position="85"/>
        <end position="243"/>
    </location>
</feature>
<dbReference type="SUPFAM" id="SSF54928">
    <property type="entry name" value="RNA-binding domain, RBD"/>
    <property type="match status" value="1"/>
</dbReference>
<organism evidence="4 5">
    <name type="scientific">Nannocystis bainbridge</name>
    <dbReference type="NCBI Taxonomy" id="2995303"/>
    <lineage>
        <taxon>Bacteria</taxon>
        <taxon>Pseudomonadati</taxon>
        <taxon>Myxococcota</taxon>
        <taxon>Polyangia</taxon>
        <taxon>Nannocystales</taxon>
        <taxon>Nannocystaceae</taxon>
        <taxon>Nannocystis</taxon>
    </lineage>
</organism>
<evidence type="ECO:0000313" key="4">
    <source>
        <dbReference type="EMBL" id="MDC0716788.1"/>
    </source>
</evidence>
<comment type="caution">
    <text evidence="4">The sequence shown here is derived from an EMBL/GenBank/DDBJ whole genome shotgun (WGS) entry which is preliminary data.</text>
</comment>
<evidence type="ECO:0000313" key="5">
    <source>
        <dbReference type="Proteomes" id="UP001221686"/>
    </source>
</evidence>
<dbReference type="PROSITE" id="PS50102">
    <property type="entry name" value="RRM"/>
    <property type="match status" value="1"/>
</dbReference>
<dbReference type="Proteomes" id="UP001221686">
    <property type="component" value="Unassembled WGS sequence"/>
</dbReference>
<reference evidence="4 5" key="1">
    <citation type="submission" date="2022-11" db="EMBL/GenBank/DDBJ databases">
        <title>Minimal conservation of predation-associated metabolite biosynthetic gene clusters underscores biosynthetic potential of Myxococcota including descriptions for ten novel species: Archangium lansinium sp. nov., Myxococcus landrumus sp. nov., Nannocystis bai.</title>
        <authorList>
            <person name="Ahearne A."/>
            <person name="Stevens C."/>
            <person name="Dowd S."/>
        </authorList>
    </citation>
    <scope>NUCLEOTIDE SEQUENCE [LARGE SCALE GENOMIC DNA]</scope>
    <source>
        <strain evidence="4 5">BB15-2</strain>
    </source>
</reference>
<dbReference type="Gene3D" id="3.30.70.330">
    <property type="match status" value="1"/>
</dbReference>